<proteinExistence type="predicted"/>
<accession>A0A0C3ARJ3</accession>
<dbReference type="AlphaFoldDB" id="A0A0C3ARJ3"/>
<evidence type="ECO:0000313" key="1">
    <source>
        <dbReference type="EMBL" id="KIM27175.1"/>
    </source>
</evidence>
<sequence>MTLRTSLESLRSAKLLATRPPTGQTSSSDITALFDPLAYSPPYIVRILVRSRNSIQVCSP</sequence>
<reference evidence="2" key="2">
    <citation type="submission" date="2015-01" db="EMBL/GenBank/DDBJ databases">
        <title>Evolutionary Origins and Diversification of the Mycorrhizal Mutualists.</title>
        <authorList>
            <consortium name="DOE Joint Genome Institute"/>
            <consortium name="Mycorrhizal Genomics Consortium"/>
            <person name="Kohler A."/>
            <person name="Kuo A."/>
            <person name="Nagy L.G."/>
            <person name="Floudas D."/>
            <person name="Copeland A."/>
            <person name="Barry K.W."/>
            <person name="Cichocki N."/>
            <person name="Veneault-Fourrey C."/>
            <person name="LaButti K."/>
            <person name="Lindquist E.A."/>
            <person name="Lipzen A."/>
            <person name="Lundell T."/>
            <person name="Morin E."/>
            <person name="Murat C."/>
            <person name="Riley R."/>
            <person name="Ohm R."/>
            <person name="Sun H."/>
            <person name="Tunlid A."/>
            <person name="Henrissat B."/>
            <person name="Grigoriev I.V."/>
            <person name="Hibbett D.S."/>
            <person name="Martin F."/>
        </authorList>
    </citation>
    <scope>NUCLEOTIDE SEQUENCE [LARGE SCALE GENOMIC DNA]</scope>
    <source>
        <strain evidence="2">MAFF 305830</strain>
    </source>
</reference>
<protein>
    <submittedName>
        <fullName evidence="1">Uncharacterized protein</fullName>
    </submittedName>
</protein>
<evidence type="ECO:0000313" key="2">
    <source>
        <dbReference type="Proteomes" id="UP000054097"/>
    </source>
</evidence>
<dbReference type="HOGENOM" id="CLU_2943263_0_0_1"/>
<gene>
    <name evidence="1" type="ORF">M408DRAFT_170481</name>
</gene>
<reference evidence="1 2" key="1">
    <citation type="submission" date="2014-04" db="EMBL/GenBank/DDBJ databases">
        <authorList>
            <consortium name="DOE Joint Genome Institute"/>
            <person name="Kuo A."/>
            <person name="Zuccaro A."/>
            <person name="Kohler A."/>
            <person name="Nagy L.G."/>
            <person name="Floudas D."/>
            <person name="Copeland A."/>
            <person name="Barry K.W."/>
            <person name="Cichocki N."/>
            <person name="Veneault-Fourrey C."/>
            <person name="LaButti K."/>
            <person name="Lindquist E.A."/>
            <person name="Lipzen A."/>
            <person name="Lundell T."/>
            <person name="Morin E."/>
            <person name="Murat C."/>
            <person name="Sun H."/>
            <person name="Tunlid A."/>
            <person name="Henrissat B."/>
            <person name="Grigoriev I.V."/>
            <person name="Hibbett D.S."/>
            <person name="Martin F."/>
            <person name="Nordberg H.P."/>
            <person name="Cantor M.N."/>
            <person name="Hua S.X."/>
        </authorList>
    </citation>
    <scope>NUCLEOTIDE SEQUENCE [LARGE SCALE GENOMIC DNA]</scope>
    <source>
        <strain evidence="1 2">MAFF 305830</strain>
    </source>
</reference>
<name>A0A0C3ARJ3_SERVB</name>
<organism evidence="1 2">
    <name type="scientific">Serendipita vermifera MAFF 305830</name>
    <dbReference type="NCBI Taxonomy" id="933852"/>
    <lineage>
        <taxon>Eukaryota</taxon>
        <taxon>Fungi</taxon>
        <taxon>Dikarya</taxon>
        <taxon>Basidiomycota</taxon>
        <taxon>Agaricomycotina</taxon>
        <taxon>Agaricomycetes</taxon>
        <taxon>Sebacinales</taxon>
        <taxon>Serendipitaceae</taxon>
        <taxon>Serendipita</taxon>
    </lineage>
</organism>
<dbReference type="Proteomes" id="UP000054097">
    <property type="component" value="Unassembled WGS sequence"/>
</dbReference>
<dbReference type="EMBL" id="KN824300">
    <property type="protein sequence ID" value="KIM27175.1"/>
    <property type="molecule type" value="Genomic_DNA"/>
</dbReference>
<keyword evidence="2" id="KW-1185">Reference proteome</keyword>